<accession>A0A8H5EGN0</accession>
<feature type="non-terminal residue" evidence="1">
    <location>
        <position position="115"/>
    </location>
</feature>
<evidence type="ECO:0000313" key="1">
    <source>
        <dbReference type="EMBL" id="KAF5260015.1"/>
    </source>
</evidence>
<reference evidence="1" key="1">
    <citation type="submission" date="2020-02" db="EMBL/GenBank/DDBJ databases">
        <title>Identification and distribution of gene clusters putatively required for synthesis of sphingolipid metabolism inhibitors in phylogenetically diverse species of the filamentous fungus Fusarium.</title>
        <authorList>
            <person name="Kim H.-S."/>
            <person name="Busman M."/>
            <person name="Brown D.W."/>
            <person name="Divon H."/>
            <person name="Uhlig S."/>
            <person name="Proctor R.H."/>
        </authorList>
    </citation>
    <scope>NUCLEOTIDE SEQUENCE [LARGE SCALE GENOMIC DNA]</scope>
    <source>
        <strain evidence="1">NRRL 39464</strain>
    </source>
</reference>
<organism evidence="1 2">
    <name type="scientific">Fusarium oxysporum</name>
    <name type="common">Fusarium vascular wilt</name>
    <dbReference type="NCBI Taxonomy" id="5507"/>
    <lineage>
        <taxon>Eukaryota</taxon>
        <taxon>Fungi</taxon>
        <taxon>Dikarya</taxon>
        <taxon>Ascomycota</taxon>
        <taxon>Pezizomycotina</taxon>
        <taxon>Sordariomycetes</taxon>
        <taxon>Hypocreomycetidae</taxon>
        <taxon>Hypocreales</taxon>
        <taxon>Nectriaceae</taxon>
        <taxon>Fusarium</taxon>
        <taxon>Fusarium oxysporum species complex</taxon>
    </lineage>
</organism>
<sequence>MASAPEEVSGVVETQALELREFYKLYETAKDHHKRFITHRQEHKDPVVLLPLDALQIKLDKLEKAIKLQREHRNKPDWEPNAIQFCFLLNLPLDELTTTWNNYKQSSVVLHHLDN</sequence>
<name>A0A8H5EGN0_FUSOX</name>
<dbReference type="AlphaFoldDB" id="A0A8H5EGN0"/>
<proteinExistence type="predicted"/>
<protein>
    <submittedName>
        <fullName evidence="1">Uncharacterized protein</fullName>
    </submittedName>
</protein>
<gene>
    <name evidence="1" type="ORF">FOXYS1_9348</name>
</gene>
<comment type="caution">
    <text evidence="1">The sequence shown here is derived from an EMBL/GenBank/DDBJ whole genome shotgun (WGS) entry which is preliminary data.</text>
</comment>
<evidence type="ECO:0000313" key="2">
    <source>
        <dbReference type="Proteomes" id="UP000558688"/>
    </source>
</evidence>
<dbReference type="Proteomes" id="UP000558688">
    <property type="component" value="Unassembled WGS sequence"/>
</dbReference>
<dbReference type="EMBL" id="JAAFOW010001596">
    <property type="protein sequence ID" value="KAF5260015.1"/>
    <property type="molecule type" value="Genomic_DNA"/>
</dbReference>